<accession>A0A2X1UWE1</accession>
<dbReference type="AlphaFoldDB" id="A0A2X1UWE1"/>
<sequence>MAKFKVGPLVQEVAETFRVGTKAAPLVDADKGKLVTVGSEGSQVVLGEADGEIFGFLTSVEPSTQDGYKIGGVITKGYALVDTGDVAVGEYVVIDSNPASGTAGKTKVKKATGTPKYLWQVVDTGVIRKV</sequence>
<dbReference type="Proteomes" id="UP000250242">
    <property type="component" value="Unassembled WGS sequence"/>
</dbReference>
<evidence type="ECO:0000313" key="2">
    <source>
        <dbReference type="Proteomes" id="UP000250242"/>
    </source>
</evidence>
<organism evidence="1 2">
    <name type="scientific">Oligella urethralis</name>
    <dbReference type="NCBI Taxonomy" id="90245"/>
    <lineage>
        <taxon>Bacteria</taxon>
        <taxon>Pseudomonadati</taxon>
        <taxon>Pseudomonadota</taxon>
        <taxon>Betaproteobacteria</taxon>
        <taxon>Burkholderiales</taxon>
        <taxon>Alcaligenaceae</taxon>
        <taxon>Oligella</taxon>
    </lineage>
</organism>
<proteinExistence type="predicted"/>
<dbReference type="EMBL" id="UATH01000001">
    <property type="protein sequence ID" value="SPY08033.1"/>
    <property type="molecule type" value="Genomic_DNA"/>
</dbReference>
<gene>
    <name evidence="1" type="ORF">NCTC11009_01250</name>
</gene>
<reference evidence="1 2" key="1">
    <citation type="submission" date="2018-06" db="EMBL/GenBank/DDBJ databases">
        <authorList>
            <consortium name="Pathogen Informatics"/>
            <person name="Doyle S."/>
        </authorList>
    </citation>
    <scope>NUCLEOTIDE SEQUENCE [LARGE SCALE GENOMIC DNA]</scope>
    <source>
        <strain evidence="1 2">NCTC11009</strain>
    </source>
</reference>
<dbReference type="RefSeq" id="WP_113062515.1">
    <property type="nucleotide sequence ID" value="NZ_UATH01000001.1"/>
</dbReference>
<protein>
    <recommendedName>
        <fullName evidence="3">DUF2190 domain-containing protein</fullName>
    </recommendedName>
</protein>
<evidence type="ECO:0008006" key="3">
    <source>
        <dbReference type="Google" id="ProtNLM"/>
    </source>
</evidence>
<evidence type="ECO:0000313" key="1">
    <source>
        <dbReference type="EMBL" id="SPY08033.1"/>
    </source>
</evidence>
<name>A0A2X1UWE1_9BURK</name>